<gene>
    <name evidence="1" type="ORF">HED64_18280</name>
</gene>
<accession>A0ABX1G8R2</accession>
<name>A0ABX1G8R2_9MICC</name>
<dbReference type="RefSeq" id="WP_168153395.1">
    <property type="nucleotide sequence ID" value="NZ_JAAWVT010000013.1"/>
</dbReference>
<reference evidence="1 2" key="1">
    <citation type="submission" date="2020-04" db="EMBL/GenBank/DDBJ databases">
        <title>Paeniglutamicibacter sp. ANT13_2, a novel actinomycete isolated from sediment in Antarctica.</title>
        <authorList>
            <person name="Sakdapetsiri C."/>
            <person name="Pinyakong O."/>
        </authorList>
    </citation>
    <scope>NUCLEOTIDE SEQUENCE [LARGE SCALE GENOMIC DNA]</scope>
    <source>
        <strain evidence="1 2">ANT13_2</strain>
    </source>
</reference>
<dbReference type="EMBL" id="JAAWVT010000013">
    <property type="protein sequence ID" value="NKG22647.1"/>
    <property type="molecule type" value="Genomic_DNA"/>
</dbReference>
<protein>
    <submittedName>
        <fullName evidence="1">Uncharacterized protein</fullName>
    </submittedName>
</protein>
<evidence type="ECO:0000313" key="2">
    <source>
        <dbReference type="Proteomes" id="UP000746595"/>
    </source>
</evidence>
<sequence>MSQNIDPPRDAAVAAQLLRSRELAEVALLDYKRTLKAARQQMTQVQMAKVLRLSQPAVAKALQRAAKVPDVVAGFNAASPHELCQRFAAGMIGREEVILELAAWPYRSAPKFNEFGELESDIAGTFIDVENAVSFGLIDESIYEDVLNRLTA</sequence>
<dbReference type="Proteomes" id="UP000746595">
    <property type="component" value="Unassembled WGS sequence"/>
</dbReference>
<keyword evidence="2" id="KW-1185">Reference proteome</keyword>
<organism evidence="1 2">
    <name type="scientific">Paeniglutamicibacter terrestris</name>
    <dbReference type="NCBI Taxonomy" id="2723403"/>
    <lineage>
        <taxon>Bacteria</taxon>
        <taxon>Bacillati</taxon>
        <taxon>Actinomycetota</taxon>
        <taxon>Actinomycetes</taxon>
        <taxon>Micrococcales</taxon>
        <taxon>Micrococcaceae</taxon>
        <taxon>Paeniglutamicibacter</taxon>
    </lineage>
</organism>
<evidence type="ECO:0000313" key="1">
    <source>
        <dbReference type="EMBL" id="NKG22647.1"/>
    </source>
</evidence>
<proteinExistence type="predicted"/>
<comment type="caution">
    <text evidence="1">The sequence shown here is derived from an EMBL/GenBank/DDBJ whole genome shotgun (WGS) entry which is preliminary data.</text>
</comment>